<comment type="function">
    <text evidence="13">NDH-1 shuttles electrons from NADH, via FMN and iron-sulfur (Fe-S) centers, to quinones in the respiratory chain. Couples the redox reaction to proton translocation (for every two electrons transferred, four hydrogen ions are translocated across the cytoplasmic membrane), and thus conserves the redox energy in a proton gradient.</text>
</comment>
<comment type="cofactor">
    <cofactor evidence="1 13">
        <name>[4Fe-4S] cluster</name>
        <dbReference type="ChEBI" id="CHEBI:49883"/>
    </cofactor>
</comment>
<dbReference type="Gene3D" id="3.30.200.210">
    <property type="match status" value="1"/>
</dbReference>
<evidence type="ECO:0000256" key="1">
    <source>
        <dbReference type="ARBA" id="ARBA00001966"/>
    </source>
</evidence>
<dbReference type="PROSITE" id="PS00643">
    <property type="entry name" value="COMPLEX1_75K_3"/>
    <property type="match status" value="1"/>
</dbReference>
<name>A0ABQ6A2I3_9PROT</name>
<keyword evidence="4 13" id="KW-0001">2Fe-2S</keyword>
<dbReference type="SUPFAM" id="SSF50692">
    <property type="entry name" value="ADC-like"/>
    <property type="match status" value="1"/>
</dbReference>
<feature type="domain" description="4Fe-4S Mo/W bis-MGD-type" evidence="14">
    <location>
        <begin position="221"/>
        <end position="277"/>
    </location>
</feature>
<keyword evidence="8 13" id="KW-0408">Iron</keyword>
<dbReference type="EC" id="7.1.1.-" evidence="13"/>
<evidence type="ECO:0000256" key="8">
    <source>
        <dbReference type="ARBA" id="ARBA00023004"/>
    </source>
</evidence>
<dbReference type="SUPFAM" id="SSF53706">
    <property type="entry name" value="Formate dehydrogenase/DMSO reductase, domains 1-3"/>
    <property type="match status" value="1"/>
</dbReference>
<dbReference type="PROSITE" id="PS51669">
    <property type="entry name" value="4FE4S_MOW_BIS_MGD"/>
    <property type="match status" value="1"/>
</dbReference>
<dbReference type="PROSITE" id="PS00641">
    <property type="entry name" value="COMPLEX1_75K_1"/>
    <property type="match status" value="1"/>
</dbReference>
<dbReference type="PANTHER" id="PTHR43105:SF10">
    <property type="entry name" value="NADH-QUINONE OXIDOREDUCTASE SUBUNIT G"/>
    <property type="match status" value="1"/>
</dbReference>
<dbReference type="SMART" id="SM00929">
    <property type="entry name" value="NADH-G_4Fe-4S_3"/>
    <property type="match status" value="1"/>
</dbReference>
<dbReference type="NCBIfam" id="TIGR01973">
    <property type="entry name" value="NuoG"/>
    <property type="match status" value="1"/>
</dbReference>
<dbReference type="InterPro" id="IPR054351">
    <property type="entry name" value="NADH_UbQ_OxRdtase_ferredoxin"/>
</dbReference>
<evidence type="ECO:0000256" key="5">
    <source>
        <dbReference type="ARBA" id="ARBA00022719"/>
    </source>
</evidence>
<dbReference type="SUPFAM" id="SSF54292">
    <property type="entry name" value="2Fe-2S ferredoxin-like"/>
    <property type="match status" value="1"/>
</dbReference>
<evidence type="ECO:0000256" key="10">
    <source>
        <dbReference type="ARBA" id="ARBA00023027"/>
    </source>
</evidence>
<dbReference type="Pfam" id="PF00384">
    <property type="entry name" value="Molybdopterin"/>
    <property type="match status" value="1"/>
</dbReference>
<dbReference type="InterPro" id="IPR010228">
    <property type="entry name" value="NADH_UbQ_OxRdtase_Gsu"/>
</dbReference>
<keyword evidence="9 13" id="KW-0411">Iron-sulfur</keyword>
<dbReference type="InterPro" id="IPR000283">
    <property type="entry name" value="NADH_UbQ_OxRdtase_75kDa_su_CS"/>
</dbReference>
<dbReference type="SUPFAM" id="SSF54862">
    <property type="entry name" value="4Fe-4S ferredoxins"/>
    <property type="match status" value="1"/>
</dbReference>
<dbReference type="PANTHER" id="PTHR43105">
    <property type="entry name" value="RESPIRATORY NITRATE REDUCTASE"/>
    <property type="match status" value="1"/>
</dbReference>
<dbReference type="EMBL" id="BSOS01000007">
    <property type="protein sequence ID" value="GLR65996.1"/>
    <property type="molecule type" value="Genomic_DNA"/>
</dbReference>
<dbReference type="Pfam" id="PF10588">
    <property type="entry name" value="NADH-G_4Fe-4S_3"/>
    <property type="match status" value="1"/>
</dbReference>
<comment type="catalytic activity">
    <reaction evidence="12 13">
        <text>a quinone + NADH + 5 H(+)(in) = a quinol + NAD(+) + 4 H(+)(out)</text>
        <dbReference type="Rhea" id="RHEA:57888"/>
        <dbReference type="ChEBI" id="CHEBI:15378"/>
        <dbReference type="ChEBI" id="CHEBI:24646"/>
        <dbReference type="ChEBI" id="CHEBI:57540"/>
        <dbReference type="ChEBI" id="CHEBI:57945"/>
        <dbReference type="ChEBI" id="CHEBI:132124"/>
    </reaction>
</comment>
<evidence type="ECO:0000256" key="13">
    <source>
        <dbReference type="RuleBase" id="RU003525"/>
    </source>
</evidence>
<dbReference type="CDD" id="cd00207">
    <property type="entry name" value="fer2"/>
    <property type="match status" value="1"/>
</dbReference>
<dbReference type="InterPro" id="IPR006963">
    <property type="entry name" value="Mopterin_OxRdtase_4Fe-4S_dom"/>
</dbReference>
<keyword evidence="10 13" id="KW-0520">NAD</keyword>
<evidence type="ECO:0000256" key="6">
    <source>
        <dbReference type="ARBA" id="ARBA00022723"/>
    </source>
</evidence>
<keyword evidence="3 13" id="KW-0004">4Fe-4S</keyword>
<keyword evidence="6 13" id="KW-0479">Metal-binding</keyword>
<dbReference type="CDD" id="cd02788">
    <property type="entry name" value="MopB_CT_NDH-1_NuoG2-N7"/>
    <property type="match status" value="1"/>
</dbReference>
<keyword evidence="5 13" id="KW-0874">Quinone</keyword>
<dbReference type="Gene3D" id="3.10.20.740">
    <property type="match status" value="1"/>
</dbReference>
<dbReference type="InterPro" id="IPR036010">
    <property type="entry name" value="2Fe-2S_ferredoxin-like_sf"/>
</dbReference>
<comment type="cofactor">
    <cofactor evidence="13">
        <name>[2Fe-2S] cluster</name>
        <dbReference type="ChEBI" id="CHEBI:190135"/>
    </cofactor>
    <text evidence="13">Binds 1 [2Fe-2S] cluster per subunit.</text>
</comment>
<dbReference type="Gene3D" id="3.40.50.740">
    <property type="match status" value="1"/>
</dbReference>
<proteinExistence type="inferred from homology"/>
<evidence type="ECO:0000256" key="12">
    <source>
        <dbReference type="ARBA" id="ARBA00047712"/>
    </source>
</evidence>
<dbReference type="InterPro" id="IPR006656">
    <property type="entry name" value="Mopterin_OxRdtase"/>
</dbReference>
<dbReference type="Proteomes" id="UP001156641">
    <property type="component" value="Unassembled WGS sequence"/>
</dbReference>
<evidence type="ECO:0000256" key="3">
    <source>
        <dbReference type="ARBA" id="ARBA00022485"/>
    </source>
</evidence>
<accession>A0ABQ6A2I3</accession>
<sequence>MAIIHIDGNEFIANTQHNLLQTCLEGGLDLPYFCWHPALGSVGACRQCAVKQFANPDDKTGRIVMACMTPAVEGTRISIADPEARKFRASVIEWMMTNHPHDCPVCEEGGECHLQDMTVMTGHTYRRYRFTKRTHKNQYLGPFIRHEMNRCIACYRCVRFYKDYAGGSDLNVQGAHNNIYFGRDEDGVLENEFSGNLVEICPTGVFTDKTLSSAYKRKWDLRSVPSVCVHCGVGCNTCVSEHGGQIRRILNRFNGKVNGYFLCDRGRFGYEFANAPHRLNASAIRDSSMIARPAEQAEILEEIAKQFDGSGSVIGIGSPRASLEANFALRALVGADSFYSGVSVQDAICLEAIVNILSSGTIKTATLQDAETADAILILGEDVTNTAPRLALALRQTLHARATTSAAQLKIAPWQDTAIRSAASNTRGTFFIASPAATHLDDVAAEVYRAAPDDIARLGFAICYQLDNSLPSVDGLSADIQAIAARIARALQTAKHPLIVAGCQLGSSPILNAAAAVAQALNHGDRTPNLMLAVPECNSLGLALMKDGSIEDAFAAAANGASTTVIVLENDLYRRAPRQAVDIFFNNITNLIALDHVSTKTTSEANFVLPCTNFSECEGTLVNNEGRAQRSFQAVIPKDDVQPGWLWLHKIAKITGRNASADWKFCDDVARTIAATLPIFAEICKAAPSGDFRIAGSRIRSEPHRYSGRTAVDAAWTMHEPKAAVQNGSPFSGTMEGYYGQMPAALIPFFWAPGWNSGQSLHKFQDEASGSLRGGDSGIRLLEPCASNTAKYPLYTIPAAFKREDSRWLVIPSQHIFGSEELSALAPSIAELCKLPYLSLNVEDAKILGAQPGSTLKVTFDSGQALLPILLAPELPSGVAAIGAGLPGTVEFSLPGWATILRAATEEATP</sequence>
<keyword evidence="11" id="KW-0830">Ubiquinone</keyword>
<dbReference type="InterPro" id="IPR001041">
    <property type="entry name" value="2Fe-2S_ferredoxin-type"/>
</dbReference>
<evidence type="ECO:0000259" key="14">
    <source>
        <dbReference type="PROSITE" id="PS51669"/>
    </source>
</evidence>
<organism evidence="16 17">
    <name type="scientific">Acidocella aquatica</name>
    <dbReference type="NCBI Taxonomy" id="1922313"/>
    <lineage>
        <taxon>Bacteria</taxon>
        <taxon>Pseudomonadati</taxon>
        <taxon>Pseudomonadota</taxon>
        <taxon>Alphaproteobacteria</taxon>
        <taxon>Acetobacterales</taxon>
        <taxon>Acidocellaceae</taxon>
        <taxon>Acidocella</taxon>
    </lineage>
</organism>
<dbReference type="InterPro" id="IPR019574">
    <property type="entry name" value="NADH_UbQ_OxRdtase_Gsu_4Fe4S-bd"/>
</dbReference>
<evidence type="ECO:0000256" key="9">
    <source>
        <dbReference type="ARBA" id="ARBA00023014"/>
    </source>
</evidence>
<reference evidence="17" key="1">
    <citation type="journal article" date="2019" name="Int. J. Syst. Evol. Microbiol.">
        <title>The Global Catalogue of Microorganisms (GCM) 10K type strain sequencing project: providing services to taxonomists for standard genome sequencing and annotation.</title>
        <authorList>
            <consortium name="The Broad Institute Genomics Platform"/>
            <consortium name="The Broad Institute Genome Sequencing Center for Infectious Disease"/>
            <person name="Wu L."/>
            <person name="Ma J."/>
        </authorList>
    </citation>
    <scope>NUCLEOTIDE SEQUENCE [LARGE SCALE GENOMIC DNA]</scope>
    <source>
        <strain evidence="17">NBRC 112502</strain>
    </source>
</reference>
<evidence type="ECO:0000256" key="11">
    <source>
        <dbReference type="ARBA" id="ARBA00023075"/>
    </source>
</evidence>
<dbReference type="SMART" id="SM00926">
    <property type="entry name" value="Molybdop_Fe4S4"/>
    <property type="match status" value="1"/>
</dbReference>
<evidence type="ECO:0000256" key="7">
    <source>
        <dbReference type="ARBA" id="ARBA00022967"/>
    </source>
</evidence>
<keyword evidence="17" id="KW-1185">Reference proteome</keyword>
<dbReference type="Pfam" id="PF13510">
    <property type="entry name" value="Fer2_4"/>
    <property type="match status" value="1"/>
</dbReference>
<evidence type="ECO:0000256" key="4">
    <source>
        <dbReference type="ARBA" id="ARBA00022714"/>
    </source>
</evidence>
<dbReference type="Pfam" id="PF04879">
    <property type="entry name" value="Molybdop_Fe4S4"/>
    <property type="match status" value="1"/>
</dbReference>
<evidence type="ECO:0000259" key="15">
    <source>
        <dbReference type="PROSITE" id="PS51839"/>
    </source>
</evidence>
<dbReference type="Pfam" id="PF22117">
    <property type="entry name" value="Fer4_Nqo3"/>
    <property type="match status" value="1"/>
</dbReference>
<evidence type="ECO:0000313" key="16">
    <source>
        <dbReference type="EMBL" id="GLR65996.1"/>
    </source>
</evidence>
<dbReference type="InterPro" id="IPR050123">
    <property type="entry name" value="Prok_molybdopt-oxidoreductase"/>
</dbReference>
<dbReference type="RefSeq" id="WP_284256555.1">
    <property type="nucleotide sequence ID" value="NZ_BSOS01000007.1"/>
</dbReference>
<dbReference type="InterPro" id="IPR009010">
    <property type="entry name" value="Asp_de-COase-like_dom_sf"/>
</dbReference>
<keyword evidence="7 13" id="KW-1278">Translocase</keyword>
<feature type="domain" description="4Fe-4S His(Cys)3-ligated-type" evidence="15">
    <location>
        <begin position="83"/>
        <end position="122"/>
    </location>
</feature>
<dbReference type="PROSITE" id="PS51839">
    <property type="entry name" value="4FE4S_HC3"/>
    <property type="match status" value="1"/>
</dbReference>
<comment type="caution">
    <text evidence="16">The sequence shown here is derived from an EMBL/GenBank/DDBJ whole genome shotgun (WGS) entry which is preliminary data.</text>
</comment>
<evidence type="ECO:0000313" key="17">
    <source>
        <dbReference type="Proteomes" id="UP001156641"/>
    </source>
</evidence>
<comment type="similarity">
    <text evidence="2 13">Belongs to the complex I 75 kDa subunit family.</text>
</comment>
<protein>
    <recommendedName>
        <fullName evidence="13">NADH-quinone oxidoreductase</fullName>
        <ecNumber evidence="13">7.1.1.-</ecNumber>
    </recommendedName>
</protein>
<dbReference type="PROSITE" id="PS00642">
    <property type="entry name" value="COMPLEX1_75K_2"/>
    <property type="match status" value="1"/>
</dbReference>
<evidence type="ECO:0000256" key="2">
    <source>
        <dbReference type="ARBA" id="ARBA00005404"/>
    </source>
</evidence>
<gene>
    <name evidence="16" type="primary">nuoG</name>
    <name evidence="16" type="ORF">GCM10010909_06740</name>
</gene>